<feature type="compositionally biased region" description="Basic and acidic residues" evidence="2">
    <location>
        <begin position="817"/>
        <end position="826"/>
    </location>
</feature>
<dbReference type="Gene3D" id="3.60.10.10">
    <property type="entry name" value="Endonuclease/exonuclease/phosphatase"/>
    <property type="match status" value="1"/>
</dbReference>
<keyword evidence="1" id="KW-0744">Spermatogenesis</keyword>
<accession>A0A9N9WKN0</accession>
<dbReference type="InterPro" id="IPR041966">
    <property type="entry name" value="LOTUS-like"/>
</dbReference>
<feature type="region of interest" description="Disordered" evidence="2">
    <location>
        <begin position="804"/>
        <end position="843"/>
    </location>
</feature>
<name>A0A9N9WKN0_9NEOP</name>
<dbReference type="InterPro" id="IPR035437">
    <property type="entry name" value="SNase_OB-fold_sf"/>
</dbReference>
<organism evidence="4 5">
    <name type="scientific">Diatraea saccharalis</name>
    <name type="common">sugarcane borer</name>
    <dbReference type="NCBI Taxonomy" id="40085"/>
    <lineage>
        <taxon>Eukaryota</taxon>
        <taxon>Metazoa</taxon>
        <taxon>Ecdysozoa</taxon>
        <taxon>Arthropoda</taxon>
        <taxon>Hexapoda</taxon>
        <taxon>Insecta</taxon>
        <taxon>Pterygota</taxon>
        <taxon>Neoptera</taxon>
        <taxon>Endopterygota</taxon>
        <taxon>Lepidoptera</taxon>
        <taxon>Glossata</taxon>
        <taxon>Ditrysia</taxon>
        <taxon>Pyraloidea</taxon>
        <taxon>Crambidae</taxon>
        <taxon>Crambinae</taxon>
        <taxon>Diatraea</taxon>
    </lineage>
</organism>
<dbReference type="CDD" id="cd01650">
    <property type="entry name" value="RT_nLTR_like"/>
    <property type="match status" value="1"/>
</dbReference>
<feature type="compositionally biased region" description="Polar residues" evidence="2">
    <location>
        <begin position="804"/>
        <end position="815"/>
    </location>
</feature>
<feature type="compositionally biased region" description="Basic and acidic residues" evidence="2">
    <location>
        <begin position="905"/>
        <end position="920"/>
    </location>
</feature>
<dbReference type="GO" id="GO:0071897">
    <property type="term" value="P:DNA biosynthetic process"/>
    <property type="evidence" value="ECO:0007669"/>
    <property type="project" value="UniProtKB-ARBA"/>
</dbReference>
<dbReference type="InterPro" id="IPR036691">
    <property type="entry name" value="Endo/exonu/phosph_ase_sf"/>
</dbReference>
<evidence type="ECO:0000256" key="2">
    <source>
        <dbReference type="SAM" id="MobiDB-lite"/>
    </source>
</evidence>
<protein>
    <recommendedName>
        <fullName evidence="3">HTH OST-type domain-containing protein</fullName>
    </recommendedName>
</protein>
<dbReference type="OrthoDB" id="341421at2759"/>
<dbReference type="SUPFAM" id="SSF56219">
    <property type="entry name" value="DNase I-like"/>
    <property type="match status" value="1"/>
</dbReference>
<dbReference type="InterPro" id="IPR025605">
    <property type="entry name" value="OST-HTH/LOTUS_dom"/>
</dbReference>
<dbReference type="GO" id="GO:0007283">
    <property type="term" value="P:spermatogenesis"/>
    <property type="evidence" value="ECO:0007669"/>
    <property type="project" value="UniProtKB-KW"/>
</dbReference>
<gene>
    <name evidence="4" type="ORF">DIATSA_LOCUS12701</name>
</gene>
<dbReference type="Proteomes" id="UP001153714">
    <property type="component" value="Chromosome 8"/>
</dbReference>
<dbReference type="EMBL" id="OU893339">
    <property type="protein sequence ID" value="CAG9795435.1"/>
    <property type="molecule type" value="Genomic_DNA"/>
</dbReference>
<reference evidence="4" key="1">
    <citation type="submission" date="2021-12" db="EMBL/GenBank/DDBJ databases">
        <authorList>
            <person name="King R."/>
        </authorList>
    </citation>
    <scope>NUCLEOTIDE SEQUENCE</scope>
</reference>
<feature type="region of interest" description="Disordered" evidence="2">
    <location>
        <begin position="898"/>
        <end position="935"/>
    </location>
</feature>
<feature type="domain" description="HTH OST-type" evidence="3">
    <location>
        <begin position="935"/>
        <end position="1009"/>
    </location>
</feature>
<evidence type="ECO:0000313" key="5">
    <source>
        <dbReference type="Proteomes" id="UP001153714"/>
    </source>
</evidence>
<dbReference type="Gene3D" id="2.30.30.140">
    <property type="match status" value="1"/>
</dbReference>
<proteinExistence type="predicted"/>
<dbReference type="InterPro" id="IPR000477">
    <property type="entry name" value="RT_dom"/>
</dbReference>
<dbReference type="PRINTS" id="PR01345">
    <property type="entry name" value="CERVTRCPTASE"/>
</dbReference>
<evidence type="ECO:0000313" key="4">
    <source>
        <dbReference type="EMBL" id="CAG9795435.1"/>
    </source>
</evidence>
<dbReference type="Gene3D" id="2.40.50.90">
    <property type="match status" value="1"/>
</dbReference>
<dbReference type="Gene3D" id="3.30.420.610">
    <property type="entry name" value="LOTUS domain-like"/>
    <property type="match status" value="2"/>
</dbReference>
<dbReference type="CDD" id="cd08824">
    <property type="entry name" value="LOTUS"/>
    <property type="match status" value="1"/>
</dbReference>
<keyword evidence="5" id="KW-1185">Reference proteome</keyword>
<reference evidence="4" key="2">
    <citation type="submission" date="2022-10" db="EMBL/GenBank/DDBJ databases">
        <authorList>
            <consortium name="ENA_rothamsted_submissions"/>
            <consortium name="culmorum"/>
            <person name="King R."/>
        </authorList>
    </citation>
    <scope>NUCLEOTIDE SEQUENCE</scope>
</reference>
<dbReference type="Pfam" id="PF00078">
    <property type="entry name" value="RVT_1"/>
    <property type="match status" value="1"/>
</dbReference>
<dbReference type="SUPFAM" id="SSF56672">
    <property type="entry name" value="DNA/RNA polymerases"/>
    <property type="match status" value="1"/>
</dbReference>
<feature type="compositionally biased region" description="Polar residues" evidence="2">
    <location>
        <begin position="827"/>
        <end position="841"/>
    </location>
</feature>
<dbReference type="CDD" id="cd09972">
    <property type="entry name" value="LOTUS_TDRD_OSKAR"/>
    <property type="match status" value="1"/>
</dbReference>
<sequence>MIENSTDVYSSNPSEFKACVFSFKVLIKRSRFLRLGHEIEKVPVLKYSTDNETFEWKLTHCFDVLNYQKKNDFLAAVRTRRGLTTADIGIDGTSKAIFINDHLTPHNKTLFKQVRKLESWLNDSFYDSEYFDRRYETFRCDRDMAASGCSRGGGLVIAVRSELFPTARLEWCAPPPADELWVSIPLRGRCNHSVATCRSYDVIPSYLHLACVYVPHGTRHESQLNSFYDRTVEIINSNSNDIFILLGDYNISSADWVPDTEYGGMTIWPSDNSLVSLTSDFMNLSFLQQYNHIINYNNRLLDLVFCSVRCCINMVNMPLVNSRLRKLVASTFGNYVAFSNEKIKENPKFFWPYVKSKKVSGDLPQSMVYNDSVLTKGKLLEKIVSDQLSYFIRHRLSTMQHGFVNSRSVDTNMITFTEFVLQAMDQGKQVDAVYSDFSKAFDKISHNLLLQKLWTLGVHGNLLRWLESYIRNRSQAVCVKGYCSAFLSIPSGVPQGSHLGPYADDTKLYKVIQRGLQSDLDSLTKYCRDNKLFLNADKCRIISFSRKLSTITYPYKINNMELVRVDSIRDLGIIVDSKLSFKAHYDQIVKRAFRTLGFIIRISKPFNNPHTLKILFFSFVRSILEFGSVIWNPFYKQDIARLEKVQFKFMKLEKCNILKNLKVISLKYTVLVNTVPGVYQCFAKMDQEIIELRSVLRSLVVSSPTQVDVRSLLRDYRNMMGSPIPLAKYGYRDPLLFLRERCGDCFLLTGPATNPILTLIVPDTLKHIDQFVQRQKLSSTVKHKGKRRSVPGVLSAKPQSNLIADTFKPNVTKNNRVNREPVRTKEPTSYSSATEQTSLKTPASKILPISKSLANVNISDKENKQKNSALTSGKPEHEYCSSALEKFLKKRLPAYSETSLTGNDHSCENEQTSLKDDGDSGRQTSSSNSSSKAARLEELKTEIKDLIADHPEGVPCTDLIRLYRERYGRELDFSRFGYTSILSVVMALDGDVAVSRAPDSGEWVVRDPAAPAPAPAPACAPAPRLRARAPAARPPPVIDPEDALPGIDFDPDVFPADCMHFMDSIPAASLAELEAGAMLEVVVGEVYSPSHFWLLRLGPDHYQRMEDIMDEMTSVPLAYIREWSFLDAPLNRLSKRRKYYTWGAGRDRWLPAGALRVGHYCSSVFEGDWHRSLIVRVLDSETVKVRRTHFAADSGTDDRLPRQEPRASSISTENRIIGHSGALSQILEYFKYNGRGRRRFTIYRVRHVDYGTVETVRAAALKPLLREWGAPGAGAGAGAGGAGAGAGAAAQAVRARLAGVRPPAGGRRWPHSANHHFLNLVRDKRLYANVVGVDREVSFSFVFLPPISSYIL</sequence>
<dbReference type="Pfam" id="PF12872">
    <property type="entry name" value="OST-HTH"/>
    <property type="match status" value="2"/>
</dbReference>
<dbReference type="InterPro" id="IPR043502">
    <property type="entry name" value="DNA/RNA_pol_sf"/>
</dbReference>
<dbReference type="PROSITE" id="PS51644">
    <property type="entry name" value="HTH_OST"/>
    <property type="match status" value="2"/>
</dbReference>
<dbReference type="PANTHER" id="PTHR33332">
    <property type="entry name" value="REVERSE TRANSCRIPTASE DOMAIN-CONTAINING PROTEIN"/>
    <property type="match status" value="1"/>
</dbReference>
<evidence type="ECO:0000259" key="3">
    <source>
        <dbReference type="PROSITE" id="PS51644"/>
    </source>
</evidence>
<feature type="domain" description="HTH OST-type" evidence="3">
    <location>
        <begin position="688"/>
        <end position="762"/>
    </location>
</feature>
<evidence type="ECO:0000256" key="1">
    <source>
        <dbReference type="ARBA" id="ARBA00022871"/>
    </source>
</evidence>
<keyword evidence="1" id="KW-0221">Differentiation</keyword>